<name>A0A4T1ZU12_9PSED</name>
<feature type="domain" description="eCIS core" evidence="2">
    <location>
        <begin position="75"/>
        <end position="155"/>
    </location>
</feature>
<evidence type="ECO:0000256" key="1">
    <source>
        <dbReference type="SAM" id="SignalP"/>
    </source>
</evidence>
<evidence type="ECO:0000259" key="2">
    <source>
        <dbReference type="Pfam" id="PF13699"/>
    </source>
</evidence>
<dbReference type="Pfam" id="PF13699">
    <property type="entry name" value="eCIS_core"/>
    <property type="match status" value="1"/>
</dbReference>
<dbReference type="AlphaFoldDB" id="A0A4T1ZU12"/>
<dbReference type="PROSITE" id="PS51257">
    <property type="entry name" value="PROKAR_LIPOPROTEIN"/>
    <property type="match status" value="1"/>
</dbReference>
<evidence type="ECO:0000313" key="4">
    <source>
        <dbReference type="Proteomes" id="UP000307541"/>
    </source>
</evidence>
<protein>
    <submittedName>
        <fullName evidence="3">DUF4157 domain-containing protein</fullName>
    </submittedName>
</protein>
<dbReference type="OrthoDB" id="7597153at2"/>
<dbReference type="InterPro" id="IPR025295">
    <property type="entry name" value="eCIS_core_dom"/>
</dbReference>
<comment type="caution">
    <text evidence="3">The sequence shown here is derived from an EMBL/GenBank/DDBJ whole genome shotgun (WGS) entry which is preliminary data.</text>
</comment>
<dbReference type="EMBL" id="RFLV01000003">
    <property type="protein sequence ID" value="TIH07800.1"/>
    <property type="molecule type" value="Genomic_DNA"/>
</dbReference>
<keyword evidence="1" id="KW-0732">Signal</keyword>
<reference evidence="3 4" key="1">
    <citation type="submission" date="2018-10" db="EMBL/GenBank/DDBJ databases">
        <title>Pseudomonas leptonychotis sp. nov., isolated from Weddell seals in Antarctica.</title>
        <authorList>
            <person name="Novakova D."/>
            <person name="Svec P."/>
            <person name="Kralova S."/>
            <person name="Kristofova L."/>
            <person name="Zeman M."/>
            <person name="Pantucek R."/>
            <person name="Maslanova I."/>
            <person name="Sedlacek I."/>
        </authorList>
    </citation>
    <scope>NUCLEOTIDE SEQUENCE [LARGE SCALE GENOMIC DNA]</scope>
    <source>
        <strain evidence="3 4">CCM 8849</strain>
    </source>
</reference>
<keyword evidence="4" id="KW-1185">Reference proteome</keyword>
<dbReference type="Proteomes" id="UP000307541">
    <property type="component" value="Unassembled WGS sequence"/>
</dbReference>
<proteinExistence type="predicted"/>
<sequence length="195" mass="21220">MRWVALLVGGLGLAASVLACPSGQQQVCAVACFCAPISQADIDVLYEDLSQLAASGLEQGLLQARQRAAADGTEPVPLHIRAQLEAYFAIAVLDSARFKVDSGATLNAGNALLQNPDVQAVTLIDIIVFRNAEDAQQNVALWAHELLHVQQYQQWGVREFTRRYTRDHDAIEAPAYTLQIAVERALRNQLAGKTK</sequence>
<accession>A0A4T1ZU12</accession>
<organism evidence="3 4">
    <name type="scientific">Pseudomonas leptonychotis</name>
    <dbReference type="NCBI Taxonomy" id="2448482"/>
    <lineage>
        <taxon>Bacteria</taxon>
        <taxon>Pseudomonadati</taxon>
        <taxon>Pseudomonadota</taxon>
        <taxon>Gammaproteobacteria</taxon>
        <taxon>Pseudomonadales</taxon>
        <taxon>Pseudomonadaceae</taxon>
        <taxon>Pseudomonas</taxon>
    </lineage>
</organism>
<gene>
    <name evidence="3" type="ORF">D8779_15280</name>
</gene>
<feature type="signal peptide" evidence="1">
    <location>
        <begin position="1"/>
        <end position="19"/>
    </location>
</feature>
<evidence type="ECO:0000313" key="3">
    <source>
        <dbReference type="EMBL" id="TIH07800.1"/>
    </source>
</evidence>
<feature type="chain" id="PRO_5020466048" evidence="1">
    <location>
        <begin position="20"/>
        <end position="195"/>
    </location>
</feature>